<keyword evidence="2" id="KW-1185">Reference proteome</keyword>
<evidence type="ECO:0000313" key="2">
    <source>
        <dbReference type="Proteomes" id="UP001345691"/>
    </source>
</evidence>
<comment type="caution">
    <text evidence="1">The sequence shown here is derived from an EMBL/GenBank/DDBJ whole genome shotgun (WGS) entry which is preliminary data.</text>
</comment>
<name>A0ABR0JUC1_9EURO</name>
<protein>
    <submittedName>
        <fullName evidence="1">Uncharacterized protein</fullName>
    </submittedName>
</protein>
<organism evidence="1 2">
    <name type="scientific">Exophiala sideris</name>
    <dbReference type="NCBI Taxonomy" id="1016849"/>
    <lineage>
        <taxon>Eukaryota</taxon>
        <taxon>Fungi</taxon>
        <taxon>Dikarya</taxon>
        <taxon>Ascomycota</taxon>
        <taxon>Pezizomycotina</taxon>
        <taxon>Eurotiomycetes</taxon>
        <taxon>Chaetothyriomycetidae</taxon>
        <taxon>Chaetothyriales</taxon>
        <taxon>Herpotrichiellaceae</taxon>
        <taxon>Exophiala</taxon>
    </lineage>
</organism>
<sequence length="437" mass="49290">MSPNVVLRTFAAGVLLLVGISVYTYHKNPDVLTEVAFHFDLGEDHDESPLFNTSLHRKLYSSSTLDRKYFPIDFGEYQTYNPSIIPHPTAQDTYIASAVWIQTSGDTSTNKQLVCNATFVDGVMKCSSIPYALPVEPTEGHCEGDESIFNFRKGPRDPRVFYGLDEPYIVYGSLATHSCLGLFVQNLGTLIPDFYDTPQRGQDFFRGTEMQRPPPYGSIQKNWFLFWDARGQIYVHHDIWPVRSFAKLFPDGSVGPDLAVPSSEHDRTCMATYMPRLPEEGETIHQATNSLMITLCKRADSKCSPSDDNTFLMTIVHHQTWYSWHAQYYPHVVLFRRKDPFDLYSVSRKSLWVNGKTDITNTTRSLLLAPSAVPDPPQTELTYITSISWKSPGQRYHGYIDDSLFLSFGIEDARSAGIDVIAGTLLKDLGFCADIVG</sequence>
<dbReference type="Proteomes" id="UP001345691">
    <property type="component" value="Unassembled WGS sequence"/>
</dbReference>
<evidence type="ECO:0000313" key="1">
    <source>
        <dbReference type="EMBL" id="KAK5068941.1"/>
    </source>
</evidence>
<accession>A0ABR0JUC1</accession>
<gene>
    <name evidence="1" type="ORF">LTR69_001062</name>
</gene>
<proteinExistence type="predicted"/>
<reference evidence="1 2" key="1">
    <citation type="submission" date="2023-08" db="EMBL/GenBank/DDBJ databases">
        <title>Black Yeasts Isolated from many extreme environments.</title>
        <authorList>
            <person name="Coleine C."/>
            <person name="Stajich J.E."/>
            <person name="Selbmann L."/>
        </authorList>
    </citation>
    <scope>NUCLEOTIDE SEQUENCE [LARGE SCALE GENOMIC DNA]</scope>
    <source>
        <strain evidence="1 2">CCFEE 6328</strain>
    </source>
</reference>
<dbReference type="EMBL" id="JAVRRF010000001">
    <property type="protein sequence ID" value="KAK5068941.1"/>
    <property type="molecule type" value="Genomic_DNA"/>
</dbReference>